<evidence type="ECO:0000313" key="3">
    <source>
        <dbReference type="EMBL" id="CAI9765292.1"/>
    </source>
</evidence>
<keyword evidence="4" id="KW-1185">Reference proteome</keyword>
<reference evidence="3" key="1">
    <citation type="submission" date="2023-05" db="EMBL/GenBank/DDBJ databases">
        <authorList>
            <person name="Huff M."/>
        </authorList>
    </citation>
    <scope>NUCLEOTIDE SEQUENCE</scope>
</reference>
<evidence type="ECO:0000313" key="4">
    <source>
        <dbReference type="Proteomes" id="UP000834106"/>
    </source>
</evidence>
<keyword evidence="2" id="KW-0472">Membrane</keyword>
<protein>
    <submittedName>
        <fullName evidence="3">Uncharacterized protein</fullName>
    </submittedName>
</protein>
<dbReference type="InterPro" id="IPR007877">
    <property type="entry name" value="DUF707"/>
</dbReference>
<organism evidence="3 4">
    <name type="scientific">Fraxinus pennsylvanica</name>
    <dbReference type="NCBI Taxonomy" id="56036"/>
    <lineage>
        <taxon>Eukaryota</taxon>
        <taxon>Viridiplantae</taxon>
        <taxon>Streptophyta</taxon>
        <taxon>Embryophyta</taxon>
        <taxon>Tracheophyta</taxon>
        <taxon>Spermatophyta</taxon>
        <taxon>Magnoliopsida</taxon>
        <taxon>eudicotyledons</taxon>
        <taxon>Gunneridae</taxon>
        <taxon>Pentapetalae</taxon>
        <taxon>asterids</taxon>
        <taxon>lamiids</taxon>
        <taxon>Lamiales</taxon>
        <taxon>Oleaceae</taxon>
        <taxon>Oleeae</taxon>
        <taxon>Fraxinus</taxon>
    </lineage>
</organism>
<dbReference type="Proteomes" id="UP000834106">
    <property type="component" value="Chromosome 7"/>
</dbReference>
<dbReference type="PANTHER" id="PTHR31210:SF11">
    <property type="entry name" value="KETOGLUTARATE REDUCTASE TRANS-SPLICING-LIKE PROTEIN, PUTATIVE (DUF707)-RELATED"/>
    <property type="match status" value="1"/>
</dbReference>
<dbReference type="EMBL" id="OU503042">
    <property type="protein sequence ID" value="CAI9765292.1"/>
    <property type="molecule type" value="Genomic_DNA"/>
</dbReference>
<gene>
    <name evidence="3" type="ORF">FPE_LOCUS12722</name>
</gene>
<keyword evidence="2" id="KW-1133">Transmembrane helix</keyword>
<dbReference type="AlphaFoldDB" id="A0AAD1ZE53"/>
<keyword evidence="2" id="KW-0812">Transmembrane</keyword>
<feature type="transmembrane region" description="Helical" evidence="2">
    <location>
        <begin position="20"/>
        <end position="39"/>
    </location>
</feature>
<evidence type="ECO:0000256" key="1">
    <source>
        <dbReference type="SAM" id="MobiDB-lite"/>
    </source>
</evidence>
<feature type="region of interest" description="Disordered" evidence="1">
    <location>
        <begin position="329"/>
        <end position="350"/>
    </location>
</feature>
<evidence type="ECO:0000256" key="2">
    <source>
        <dbReference type="SAM" id="Phobius"/>
    </source>
</evidence>
<sequence>MLNSVSVLSDAKSRLSLCSFFIMASFILGVCFIGSAWLARNSFVVSSMVDIELNDEKEISQLNKCKENCKPVGSESLPKGIVSPTSNLEMRPLWGPISENYEQKGSTNLLAIVIGIKQKESVNKIVSKFLANGFVVMAFHYDGVVDEWKDFGWHNKVIHVSAPSQTKMWFAKRFLHPDIVSEYDYIFLWDEDLGVENFDPRRYLSIVRQEGLEISQPALDPRKSKVHHRITARVRGSKFHRRYYDSRGGGKCVNNNTGPPCAGWVEMMAPVYSKAAWRCAWYMIQNDLIHGWGLDMQLGYCAQGDRTSKVGVVDAEYIVHMALPTLVGPSDAKPSKSNNPSSQTSEASGLNKLDTRFEIRKRSYNEMNVFKNRWNTAVAEDECWVDPFQQPADQIMH</sequence>
<feature type="compositionally biased region" description="Polar residues" evidence="1">
    <location>
        <begin position="335"/>
        <end position="348"/>
    </location>
</feature>
<proteinExistence type="predicted"/>
<name>A0AAD1ZE53_9LAMI</name>
<dbReference type="Pfam" id="PF05212">
    <property type="entry name" value="DUF707"/>
    <property type="match status" value="1"/>
</dbReference>
<dbReference type="PANTHER" id="PTHR31210">
    <property type="entry name" value="OS06G0731900 PROTEIN"/>
    <property type="match status" value="1"/>
</dbReference>
<accession>A0AAD1ZE53</accession>